<name>A0A3D8J4N4_9HELI</name>
<dbReference type="InterPro" id="IPR036709">
    <property type="entry name" value="Autotransporte_beta_dom_sf"/>
</dbReference>
<dbReference type="Gene3D" id="2.40.128.130">
    <property type="entry name" value="Autotransporter beta-domain"/>
    <property type="match status" value="1"/>
</dbReference>
<feature type="domain" description="Autotransporter" evidence="2">
    <location>
        <begin position="579"/>
        <end position="847"/>
    </location>
</feature>
<evidence type="ECO:0000259" key="2">
    <source>
        <dbReference type="PROSITE" id="PS51208"/>
    </source>
</evidence>
<sequence length="847" mass="92520">MGVNFKISVGFKEKYFKILPLNFNTKDRKCLLPPPPHKGKTLLLSLALAQVLCASDIVFTPTLDPLTNQPNENEGNLYAKFNSSDRSFSISEENSLGKTQIPQKSTITFKTYEKTSADKWSAYAWYDGITGLTHDNNLDSDVSVISINTPTSTIVLDSFMTTRHNRPDWSLGGDTGKAVKFTNIQGDLNIVAKTLQIGGGHNLRYAFENERPGEEIRGEASLAIFQGNNYGKADIQTDILVKSDGFLQIDNLLETEFSFTLRGGLSIDGGKLVVGSRTDAQTNFVVTKEALIKDAYIAVFVSGQNNIKEHKILTALGGVALEGQQEIVGFTSYFLRDFVDVSEGNNKSPSVHQQVSRLYEFTPEVVGNSLFANATLTQYAKNNKIEKIVEEEKNNLALWFYTNAQENGDTEVQNALFTYLQSQGINPDGTSLIAMCSTRASTLSTTGFDNIDSKLSTIKEGVNNALAESIKNSSNNLLAVNFVNTLMQGYNNTPIELINEVKDNITSLSHSLSLLRNDLPTALALSSRFASFSFAPKKSSNSQDNHQTPNSPNPSNSLSLKDTQVSLSKESAVSIPDTSLALSNSLWANAFGGANLLGSNIGASYGFNLGYDKALGNTLLGVYLSYAYDTLSPLSTLSLNSHNLKLGVYSRIEKESNEIDLELNSLLSIISEESDTQALSSKSSANFLSSLSELKATYGYAFLEGEFRVKPLLGISLSLSYTPSFRESGDIQKDFGSQTNFSTALEVGVEFRKTFANQGFLYSLLSIEQDLFHSQKSLEIDSQSLSLSPSLKTYAQILLGGEVAISKDWSIDLNLGVKQGILGERDNQDKQINETYVSGSVGVGYRF</sequence>
<evidence type="ECO:0000313" key="4">
    <source>
        <dbReference type="Proteomes" id="UP000257045"/>
    </source>
</evidence>
<evidence type="ECO:0000256" key="1">
    <source>
        <dbReference type="SAM" id="MobiDB-lite"/>
    </source>
</evidence>
<organism evidence="3 4">
    <name type="scientific">Helicobacter brantae</name>
    <dbReference type="NCBI Taxonomy" id="375927"/>
    <lineage>
        <taxon>Bacteria</taxon>
        <taxon>Pseudomonadati</taxon>
        <taxon>Campylobacterota</taxon>
        <taxon>Epsilonproteobacteria</taxon>
        <taxon>Campylobacterales</taxon>
        <taxon>Helicobacteraceae</taxon>
        <taxon>Helicobacter</taxon>
    </lineage>
</organism>
<gene>
    <name evidence="3" type="ORF">CQA58_00810</name>
</gene>
<keyword evidence="4" id="KW-1185">Reference proteome</keyword>
<dbReference type="EMBL" id="NXLV01000001">
    <property type="protein sequence ID" value="RDU72176.1"/>
    <property type="molecule type" value="Genomic_DNA"/>
</dbReference>
<reference evidence="3 4" key="1">
    <citation type="submission" date="2018-04" db="EMBL/GenBank/DDBJ databases">
        <title>Novel Campyloabacter and Helicobacter Species and Strains.</title>
        <authorList>
            <person name="Mannion A.J."/>
            <person name="Shen Z."/>
            <person name="Fox J.G."/>
        </authorList>
    </citation>
    <scope>NUCLEOTIDE SEQUENCE [LARGE SCALE GENOMIC DNA]</scope>
    <source>
        <strain evidence="3 4">MIT 04-9366</strain>
    </source>
</reference>
<comment type="caution">
    <text evidence="3">The sequence shown here is derived from an EMBL/GenBank/DDBJ whole genome shotgun (WGS) entry which is preliminary data.</text>
</comment>
<feature type="region of interest" description="Disordered" evidence="1">
    <location>
        <begin position="536"/>
        <end position="562"/>
    </location>
</feature>
<dbReference type="SMART" id="SM00869">
    <property type="entry name" value="Autotransporter"/>
    <property type="match status" value="1"/>
</dbReference>
<dbReference type="PROSITE" id="PS51208">
    <property type="entry name" value="AUTOTRANSPORTER"/>
    <property type="match status" value="1"/>
</dbReference>
<dbReference type="SUPFAM" id="SSF103515">
    <property type="entry name" value="Autotransporter"/>
    <property type="match status" value="1"/>
</dbReference>
<protein>
    <recommendedName>
        <fullName evidence="2">Autotransporter domain-containing protein</fullName>
    </recommendedName>
</protein>
<accession>A0A3D8J4N4</accession>
<dbReference type="AlphaFoldDB" id="A0A3D8J4N4"/>
<dbReference type="Proteomes" id="UP000257045">
    <property type="component" value="Unassembled WGS sequence"/>
</dbReference>
<evidence type="ECO:0000313" key="3">
    <source>
        <dbReference type="EMBL" id="RDU72176.1"/>
    </source>
</evidence>
<dbReference type="InterPro" id="IPR005546">
    <property type="entry name" value="Autotransporte_beta"/>
</dbReference>
<proteinExistence type="predicted"/>